<dbReference type="GO" id="GO:0005737">
    <property type="term" value="C:cytoplasm"/>
    <property type="evidence" value="ECO:0007669"/>
    <property type="project" value="TreeGrafter"/>
</dbReference>
<dbReference type="InterPro" id="IPR001611">
    <property type="entry name" value="Leu-rich_rpt"/>
</dbReference>
<dbReference type="PANTHER" id="PTHR48051:SF1">
    <property type="entry name" value="RAS SUPPRESSOR PROTEIN 1"/>
    <property type="match status" value="1"/>
</dbReference>
<reference evidence="7" key="1">
    <citation type="submission" date="2020-02" db="EMBL/GenBank/DDBJ databases">
        <authorList>
            <person name="Scholz U."/>
            <person name="Mascher M."/>
            <person name="Fiebig A."/>
        </authorList>
    </citation>
    <scope>NUCLEOTIDE SEQUENCE</scope>
</reference>
<evidence type="ECO:0000256" key="5">
    <source>
        <dbReference type="SAM" id="MobiDB-lite"/>
    </source>
</evidence>
<feature type="domain" description="Ubiquitin-like" evidence="6">
    <location>
        <begin position="20"/>
        <end position="90"/>
    </location>
</feature>
<name>A0A7I8K5U9_SPIIN</name>
<dbReference type="PANTHER" id="PTHR48051">
    <property type="match status" value="1"/>
</dbReference>
<evidence type="ECO:0000256" key="1">
    <source>
        <dbReference type="ARBA" id="ARBA00022614"/>
    </source>
</evidence>
<dbReference type="SMART" id="SM00364">
    <property type="entry name" value="LRR_BAC"/>
    <property type="match status" value="5"/>
</dbReference>
<comment type="similarity">
    <text evidence="3">Belongs to the SHOC2 family.</text>
</comment>
<dbReference type="InterPro" id="IPR032675">
    <property type="entry name" value="LRR_dom_sf"/>
</dbReference>
<dbReference type="InterPro" id="IPR050216">
    <property type="entry name" value="LRR_domain-containing"/>
</dbReference>
<dbReference type="Proteomes" id="UP000663760">
    <property type="component" value="Chromosome 3"/>
</dbReference>
<dbReference type="SMART" id="SM00369">
    <property type="entry name" value="LRR_TYP"/>
    <property type="match status" value="6"/>
</dbReference>
<dbReference type="AlphaFoldDB" id="A0A7I8K5U9"/>
<evidence type="ECO:0000256" key="2">
    <source>
        <dbReference type="ARBA" id="ARBA00022737"/>
    </source>
</evidence>
<keyword evidence="2" id="KW-0677">Repeat</keyword>
<comment type="function">
    <text evidence="4">Leucine-rich repeat protein that likely mediates protein interactions, possibly in the context of signal transduction.</text>
</comment>
<feature type="region of interest" description="Disordered" evidence="5">
    <location>
        <begin position="1"/>
        <end position="21"/>
    </location>
</feature>
<evidence type="ECO:0000313" key="8">
    <source>
        <dbReference type="Proteomes" id="UP000663760"/>
    </source>
</evidence>
<dbReference type="Gene3D" id="3.10.20.90">
    <property type="entry name" value="Phosphatidylinositol 3-kinase Catalytic Subunit, Chain A, domain 1"/>
    <property type="match status" value="1"/>
</dbReference>
<dbReference type="SUPFAM" id="SSF52058">
    <property type="entry name" value="L domain-like"/>
    <property type="match status" value="1"/>
</dbReference>
<feature type="compositionally biased region" description="Low complexity" evidence="5">
    <location>
        <begin position="12"/>
        <end position="21"/>
    </location>
</feature>
<evidence type="ECO:0000259" key="6">
    <source>
        <dbReference type="PROSITE" id="PS50053"/>
    </source>
</evidence>
<protein>
    <recommendedName>
        <fullName evidence="6">Ubiquitin-like domain-containing protein</fullName>
    </recommendedName>
</protein>
<evidence type="ECO:0000313" key="7">
    <source>
        <dbReference type="EMBL" id="CAA7392855.1"/>
    </source>
</evidence>
<dbReference type="Pfam" id="PF13855">
    <property type="entry name" value="LRR_8"/>
    <property type="match status" value="1"/>
</dbReference>
<dbReference type="InterPro" id="IPR029071">
    <property type="entry name" value="Ubiquitin-like_domsf"/>
</dbReference>
<evidence type="ECO:0000256" key="3">
    <source>
        <dbReference type="ARBA" id="ARBA00023786"/>
    </source>
</evidence>
<dbReference type="Gene3D" id="3.80.10.10">
    <property type="entry name" value="Ribonuclease Inhibitor"/>
    <property type="match status" value="2"/>
</dbReference>
<dbReference type="PROSITE" id="PS50053">
    <property type="entry name" value="UBIQUITIN_2"/>
    <property type="match status" value="1"/>
</dbReference>
<organism evidence="7 8">
    <name type="scientific">Spirodela intermedia</name>
    <name type="common">Intermediate duckweed</name>
    <dbReference type="NCBI Taxonomy" id="51605"/>
    <lineage>
        <taxon>Eukaryota</taxon>
        <taxon>Viridiplantae</taxon>
        <taxon>Streptophyta</taxon>
        <taxon>Embryophyta</taxon>
        <taxon>Tracheophyta</taxon>
        <taxon>Spermatophyta</taxon>
        <taxon>Magnoliopsida</taxon>
        <taxon>Liliopsida</taxon>
        <taxon>Araceae</taxon>
        <taxon>Lemnoideae</taxon>
        <taxon>Spirodela</taxon>
    </lineage>
</organism>
<gene>
    <name evidence="7" type="ORF">SI8410_03003697</name>
</gene>
<dbReference type="SUPFAM" id="SSF54236">
    <property type="entry name" value="Ubiquitin-like"/>
    <property type="match status" value="1"/>
</dbReference>
<dbReference type="Pfam" id="PF00560">
    <property type="entry name" value="LRR_1"/>
    <property type="match status" value="1"/>
</dbReference>
<accession>A0A7I8K5U9</accession>
<sequence>MEEGRGVGVGSSGDSDSASSSITVQVKFGGRTIPLSVSPNSSVRELKSLLQPLTNVLPRGQKLICKGKVLADPATLKSSQISDGSKVMLVASHGVHQGDGPITNHTSANLRKNVNVSRTHGQQASVAIEKSRLERWRLTGIVALSDFQLKVIPEEVWACGLQARLLDLSNNFIAEIPAKIGTLASISKLFLNANNLSDNSINWEGISYLKSLAILNLSQNHLTALPSALCTLTSLTQVDVANNRLTGLPDDIGNLNQLQVLKTGNNRIRSIPSTIGNCSSLIEVDLSSNLLDCLPEAFGLLTNLKCLQLRNNGLHSLPATLLKMCTQLSTLDLHGTQITNDVLRQLEGWEAFDERRRLKHQKQLDFRLGAPQGFDEGADKNNGP</sequence>
<evidence type="ECO:0000256" key="4">
    <source>
        <dbReference type="ARBA" id="ARBA00037519"/>
    </source>
</evidence>
<dbReference type="SMART" id="SM00213">
    <property type="entry name" value="UBQ"/>
    <property type="match status" value="1"/>
</dbReference>
<dbReference type="EMBL" id="LR746266">
    <property type="protein sequence ID" value="CAA7392855.1"/>
    <property type="molecule type" value="Genomic_DNA"/>
</dbReference>
<dbReference type="InterPro" id="IPR003591">
    <property type="entry name" value="Leu-rich_rpt_typical-subtyp"/>
</dbReference>
<dbReference type="CDD" id="cd17039">
    <property type="entry name" value="Ubl_ubiquitin_like"/>
    <property type="match status" value="1"/>
</dbReference>
<dbReference type="InterPro" id="IPR000626">
    <property type="entry name" value="Ubiquitin-like_dom"/>
</dbReference>
<keyword evidence="1" id="KW-0433">Leucine-rich repeat</keyword>
<feature type="compositionally biased region" description="Gly residues" evidence="5">
    <location>
        <begin position="1"/>
        <end position="11"/>
    </location>
</feature>
<dbReference type="OrthoDB" id="2187496at2759"/>
<proteinExistence type="inferred from homology"/>
<dbReference type="Pfam" id="PF00240">
    <property type="entry name" value="ubiquitin"/>
    <property type="match status" value="1"/>
</dbReference>
<keyword evidence="8" id="KW-1185">Reference proteome</keyword>